<dbReference type="GO" id="GO:0005634">
    <property type="term" value="C:nucleus"/>
    <property type="evidence" value="ECO:0007669"/>
    <property type="project" value="UniProtKB-SubCell"/>
</dbReference>
<dbReference type="CDD" id="cd00067">
    <property type="entry name" value="GAL4"/>
    <property type="match status" value="1"/>
</dbReference>
<dbReference type="GO" id="GO:0001227">
    <property type="term" value="F:DNA-binding transcription repressor activity, RNA polymerase II-specific"/>
    <property type="evidence" value="ECO:0007669"/>
    <property type="project" value="EnsemblFungi"/>
</dbReference>
<evidence type="ECO:0000313" key="11">
    <source>
        <dbReference type="Proteomes" id="UP000094285"/>
    </source>
</evidence>
<dbReference type="GO" id="GO:0000976">
    <property type="term" value="F:transcription cis-regulatory region binding"/>
    <property type="evidence" value="ECO:0007669"/>
    <property type="project" value="TreeGrafter"/>
</dbReference>
<dbReference type="GO" id="GO:0001228">
    <property type="term" value="F:DNA-binding transcription activator activity, RNA polymerase II-specific"/>
    <property type="evidence" value="ECO:0007669"/>
    <property type="project" value="EnsemblFungi"/>
</dbReference>
<feature type="domain" description="Zn(2)-C6 fungal-type" evidence="9">
    <location>
        <begin position="67"/>
        <end position="100"/>
    </location>
</feature>
<proteinExistence type="predicted"/>
<dbReference type="STRING" id="984487.A0A1E4SI16"/>
<dbReference type="Gene3D" id="4.10.240.10">
    <property type="entry name" value="Zn(2)-C6 fungal-type DNA-binding domain"/>
    <property type="match status" value="1"/>
</dbReference>
<evidence type="ECO:0000256" key="2">
    <source>
        <dbReference type="ARBA" id="ARBA00022723"/>
    </source>
</evidence>
<sequence>MSNGVVQNSLDNLAHIANMSHELQVLNQQLKEESGGSPPGGSTHGGQTSTSSTPPPTLKSGKLKRMACVECRQQKSRCDAHEKHPDPCTRCQKKGLQCDLKSDYKRTYKRARIAQIEREFSELKKTLTSAQTQELFAKVPSLSQSDFGSSSGTQPVSGQSAIRQNNSLTSQVQSPLNFQNTFAPATQQSPLPYQNHTPSNSIQPHQQLINQHSHLHHSNSPYDNRFSHNSSETNNSIPNTPSIYRPLDESIMHTTGEIRHSIPHYSLDCEEKTMDSVSLSPETIKSLYLEYVERYHQILPVVDISLGPERIYKLCPSLFWVIMFVSLRRFNEDSEKSLLLQLSPLVKGILAEIMISPISRYNPIEEDEPIYNALSVYSVQAFLLYSYWPPITSSLSADSSYNTIGNAIFQAVRIGLHSPGSQYKHQDQPQEPNPTQSQPQISIIQENSKTWILCNIVSQTIATSFGFPAFTQFDTSIWTTSTSSAFKLPVAIKFMMEISNFEDQVSRTLNTNPMDPYGLINSAERLPILKLFMRRLNELEIKMNHELPSEDGFRKFQLYAARVHLLSYFFMDSSRVSSFELQKGLIQLFNAAITLINHTQSFQIKDKKFVKYLPGVYILDIWQAACILGKLIHSPMKKFVDTGSGKQSYEIAISLAAKASIMKHDIAHRSSGIMRNMWQLFRTLHEKNLNNLNITIRNRMSASVFFDCLFLLRDQVGMTKFSSHDDEKNEVDGDEIDDEYGDDLDNEGDNAGDDNEEALVSDDEKPGAGHQSNHSGSQKSTPGSTTSSLKRRQRSLSNTVNAESKARKIIRTIPLDPQPISINGKRSSIFKVVNNSTESSPQVRPDRDSPNSSGMNLGLNNGSGFKNPQANKKAHNGRYYNAGSSFYQQVDNYGLNPVMGSKLTHAHPMEEGQPATGIPGQDESPIPLSLDSFDMNSDLLWKDVDSVMNDFGFHTQ</sequence>
<reference evidence="11" key="1">
    <citation type="submission" date="2016-05" db="EMBL/GenBank/DDBJ databases">
        <title>Comparative genomics of biotechnologically important yeasts.</title>
        <authorList>
            <consortium name="DOE Joint Genome Institute"/>
            <person name="Riley R."/>
            <person name="Haridas S."/>
            <person name="Wolfe K.H."/>
            <person name="Lopes M.R."/>
            <person name="Hittinger C.T."/>
            <person name="Goker M."/>
            <person name="Salamov A."/>
            <person name="Wisecaver J."/>
            <person name="Long T.M."/>
            <person name="Aerts A.L."/>
            <person name="Barry K."/>
            <person name="Choi C."/>
            <person name="Clum A."/>
            <person name="Coughlan A.Y."/>
            <person name="Deshpande S."/>
            <person name="Douglass A.P."/>
            <person name="Hanson S.J."/>
            <person name="Klenk H.-P."/>
            <person name="Labutti K."/>
            <person name="Lapidus A."/>
            <person name="Lindquist E."/>
            <person name="Lipzen A."/>
            <person name="Meier-Kolthoff J.P."/>
            <person name="Ohm R.A."/>
            <person name="Otillar R.P."/>
            <person name="Pangilinan J."/>
            <person name="Peng Y."/>
            <person name="Rokas A."/>
            <person name="Rosa C.A."/>
            <person name="Scheuner C."/>
            <person name="Sibirny A.A."/>
            <person name="Slot J.C."/>
            <person name="Stielow J.B."/>
            <person name="Sun H."/>
            <person name="Kurtzman C.P."/>
            <person name="Blackwell M."/>
            <person name="Grigoriev I.V."/>
            <person name="Jeffries T.W."/>
        </authorList>
    </citation>
    <scope>NUCLEOTIDE SEQUENCE [LARGE SCALE GENOMIC DNA]</scope>
    <source>
        <strain evidence="11">NRRL Y-17324</strain>
    </source>
</reference>
<dbReference type="PANTHER" id="PTHR31845:SF21">
    <property type="entry name" value="REGULATORY PROTEIN LEU3"/>
    <property type="match status" value="1"/>
</dbReference>
<feature type="compositionally biased region" description="Polar residues" evidence="8">
    <location>
        <begin position="833"/>
        <end position="842"/>
    </location>
</feature>
<dbReference type="PANTHER" id="PTHR31845">
    <property type="entry name" value="FINGER DOMAIN PROTEIN, PUTATIVE-RELATED"/>
    <property type="match status" value="1"/>
</dbReference>
<evidence type="ECO:0000256" key="3">
    <source>
        <dbReference type="ARBA" id="ARBA00022833"/>
    </source>
</evidence>
<evidence type="ECO:0000313" key="10">
    <source>
        <dbReference type="EMBL" id="ODV79141.1"/>
    </source>
</evidence>
<evidence type="ECO:0000256" key="1">
    <source>
        <dbReference type="ARBA" id="ARBA00004123"/>
    </source>
</evidence>
<dbReference type="GeneID" id="30985006"/>
<feature type="compositionally biased region" description="Basic and acidic residues" evidence="8">
    <location>
        <begin position="722"/>
        <end position="731"/>
    </location>
</feature>
<feature type="compositionally biased region" description="Acidic residues" evidence="8">
    <location>
        <begin position="732"/>
        <end position="761"/>
    </location>
</feature>
<keyword evidence="11" id="KW-1185">Reference proteome</keyword>
<feature type="compositionally biased region" description="Low complexity" evidence="8">
    <location>
        <begin position="850"/>
        <end position="864"/>
    </location>
</feature>
<comment type="subcellular location">
    <subcellularLocation>
        <location evidence="1">Nucleus</location>
    </subcellularLocation>
</comment>
<evidence type="ECO:0000256" key="7">
    <source>
        <dbReference type="ARBA" id="ARBA00023242"/>
    </source>
</evidence>
<dbReference type="PROSITE" id="PS50048">
    <property type="entry name" value="ZN2_CY6_FUNGAL_2"/>
    <property type="match status" value="1"/>
</dbReference>
<feature type="region of interest" description="Disordered" evidence="8">
    <location>
        <begin position="833"/>
        <end position="875"/>
    </location>
</feature>
<keyword evidence="2" id="KW-0479">Metal-binding</keyword>
<feature type="compositionally biased region" description="Polar residues" evidence="8">
    <location>
        <begin position="770"/>
        <end position="788"/>
    </location>
</feature>
<dbReference type="FunFam" id="4.10.240.10:FF:000003">
    <property type="entry name" value="C6 transcription factor (Leu3)"/>
    <property type="match status" value="1"/>
</dbReference>
<feature type="region of interest" description="Disordered" evidence="8">
    <location>
        <begin position="213"/>
        <end position="242"/>
    </location>
</feature>
<dbReference type="SMART" id="SM00066">
    <property type="entry name" value="GAL4"/>
    <property type="match status" value="1"/>
</dbReference>
<dbReference type="OrthoDB" id="2341546at2759"/>
<keyword evidence="7" id="KW-0539">Nucleus</keyword>
<protein>
    <recommendedName>
        <fullName evidence="9">Zn(2)-C6 fungal-type domain-containing protein</fullName>
    </recommendedName>
</protein>
<keyword evidence="6" id="KW-0804">Transcription</keyword>
<dbReference type="GO" id="GO:0008270">
    <property type="term" value="F:zinc ion binding"/>
    <property type="evidence" value="ECO:0007669"/>
    <property type="project" value="InterPro"/>
</dbReference>
<organism evidence="10 11">
    <name type="scientific">Suhomyces tanzawaensis NRRL Y-17324</name>
    <dbReference type="NCBI Taxonomy" id="984487"/>
    <lineage>
        <taxon>Eukaryota</taxon>
        <taxon>Fungi</taxon>
        <taxon>Dikarya</taxon>
        <taxon>Ascomycota</taxon>
        <taxon>Saccharomycotina</taxon>
        <taxon>Pichiomycetes</taxon>
        <taxon>Debaryomycetaceae</taxon>
        <taxon>Suhomyces</taxon>
    </lineage>
</organism>
<evidence type="ECO:0000256" key="5">
    <source>
        <dbReference type="ARBA" id="ARBA00023125"/>
    </source>
</evidence>
<feature type="region of interest" description="Disordered" evidence="8">
    <location>
        <begin position="29"/>
        <end position="62"/>
    </location>
</feature>
<feature type="region of interest" description="Disordered" evidence="8">
    <location>
        <begin position="722"/>
        <end position="803"/>
    </location>
</feature>
<dbReference type="InterPro" id="IPR001138">
    <property type="entry name" value="Zn2Cys6_DnaBD"/>
</dbReference>
<dbReference type="InterPro" id="IPR051089">
    <property type="entry name" value="prtT"/>
</dbReference>
<dbReference type="Proteomes" id="UP000094285">
    <property type="component" value="Unassembled WGS sequence"/>
</dbReference>
<dbReference type="PROSITE" id="PS00463">
    <property type="entry name" value="ZN2_CY6_FUNGAL_1"/>
    <property type="match status" value="1"/>
</dbReference>
<dbReference type="GO" id="GO:2001278">
    <property type="term" value="P:positive regulation of L-leucine biosynthetic process"/>
    <property type="evidence" value="ECO:0007669"/>
    <property type="project" value="EnsemblFungi"/>
</dbReference>
<evidence type="ECO:0000256" key="6">
    <source>
        <dbReference type="ARBA" id="ARBA00023163"/>
    </source>
</evidence>
<dbReference type="SUPFAM" id="SSF57701">
    <property type="entry name" value="Zn2/Cys6 DNA-binding domain"/>
    <property type="match status" value="1"/>
</dbReference>
<keyword evidence="3" id="KW-0862">Zinc</keyword>
<dbReference type="CDD" id="cd12148">
    <property type="entry name" value="fungal_TF_MHR"/>
    <property type="match status" value="1"/>
</dbReference>
<dbReference type="AlphaFoldDB" id="A0A1E4SI16"/>
<feature type="region of interest" description="Disordered" evidence="8">
    <location>
        <begin position="420"/>
        <end position="439"/>
    </location>
</feature>
<evidence type="ECO:0000256" key="8">
    <source>
        <dbReference type="SAM" id="MobiDB-lite"/>
    </source>
</evidence>
<evidence type="ECO:0000259" key="9">
    <source>
        <dbReference type="PROSITE" id="PS50048"/>
    </source>
</evidence>
<gene>
    <name evidence="10" type="ORF">CANTADRAFT_6315</name>
</gene>
<keyword evidence="5" id="KW-0238">DNA-binding</keyword>
<dbReference type="Pfam" id="PF00172">
    <property type="entry name" value="Zn_clus"/>
    <property type="match status" value="1"/>
</dbReference>
<dbReference type="RefSeq" id="XP_020064263.1">
    <property type="nucleotide sequence ID" value="XM_020210870.1"/>
</dbReference>
<dbReference type="InterPro" id="IPR036864">
    <property type="entry name" value="Zn2-C6_fun-type_DNA-bd_sf"/>
</dbReference>
<evidence type="ECO:0000256" key="4">
    <source>
        <dbReference type="ARBA" id="ARBA00023015"/>
    </source>
</evidence>
<dbReference type="EMBL" id="KV453912">
    <property type="protein sequence ID" value="ODV79141.1"/>
    <property type="molecule type" value="Genomic_DNA"/>
</dbReference>
<keyword evidence="4" id="KW-0805">Transcription regulation</keyword>
<name>A0A1E4SI16_9ASCO</name>
<accession>A0A1E4SI16</accession>